<dbReference type="PROSITE" id="PS51502">
    <property type="entry name" value="S_R_A_B_BARREL"/>
    <property type="match status" value="1"/>
</dbReference>
<organism evidence="1 2">
    <name type="scientific">Cryobacterium psychrophilum</name>
    <dbReference type="NCBI Taxonomy" id="41988"/>
    <lineage>
        <taxon>Bacteria</taxon>
        <taxon>Bacillati</taxon>
        <taxon>Actinomycetota</taxon>
        <taxon>Actinomycetes</taxon>
        <taxon>Micrococcales</taxon>
        <taxon>Microbacteriaceae</taxon>
        <taxon>Cryobacterium</taxon>
    </lineage>
</organism>
<dbReference type="EMBL" id="SOHQ01000026">
    <property type="protein sequence ID" value="TFD79075.1"/>
    <property type="molecule type" value="Genomic_DNA"/>
</dbReference>
<protein>
    <submittedName>
        <fullName evidence="1">Dabb family protein</fullName>
    </submittedName>
</protein>
<evidence type="ECO:0000313" key="1">
    <source>
        <dbReference type="EMBL" id="TFD79075.1"/>
    </source>
</evidence>
<comment type="caution">
    <text evidence="1">The sequence shown here is derived from an EMBL/GenBank/DDBJ whole genome shotgun (WGS) entry which is preliminary data.</text>
</comment>
<name>A0A4Y8KNU3_9MICO</name>
<dbReference type="PANTHER" id="PTHR37832:SF1">
    <property type="entry name" value="STRESS-RESPONSE A_B BARREL DOMAIN-CONTAINING PROTEIN"/>
    <property type="match status" value="1"/>
</dbReference>
<dbReference type="PANTHER" id="PTHR37832">
    <property type="entry name" value="BLL2683 PROTEIN"/>
    <property type="match status" value="1"/>
</dbReference>
<gene>
    <name evidence="1" type="ORF">E3T53_08225</name>
</gene>
<dbReference type="AlphaFoldDB" id="A0A4Y8KNU3"/>
<dbReference type="Gene3D" id="3.30.70.100">
    <property type="match status" value="1"/>
</dbReference>
<dbReference type="RefSeq" id="WP_134173201.1">
    <property type="nucleotide sequence ID" value="NZ_SODI01000001.1"/>
</dbReference>
<dbReference type="SMART" id="SM00886">
    <property type="entry name" value="Dabb"/>
    <property type="match status" value="1"/>
</dbReference>
<reference evidence="1 2" key="1">
    <citation type="submission" date="2019-03" db="EMBL/GenBank/DDBJ databases">
        <title>Genomics of glacier-inhabiting Cryobacterium strains.</title>
        <authorList>
            <person name="Liu Q."/>
            <person name="Xin Y.-H."/>
        </authorList>
    </citation>
    <scope>NUCLEOTIDE SEQUENCE [LARGE SCALE GENOMIC DNA]</scope>
    <source>
        <strain evidence="1 2">CGMCC 1.4292</strain>
    </source>
</reference>
<accession>A0A4Y8KNU3</accession>
<sequence>MTIRHIVCWQLAPTDPVLKAEAAARVSTGLGALVGVVPEIRELTVGADVVGGANWDLALIADFDDFDSLARYQAHPEHVKIGEYIRTVVSARIAVDLEL</sequence>
<dbReference type="SUPFAM" id="SSF54909">
    <property type="entry name" value="Dimeric alpha+beta barrel"/>
    <property type="match status" value="1"/>
</dbReference>
<evidence type="ECO:0000313" key="2">
    <source>
        <dbReference type="Proteomes" id="UP000298218"/>
    </source>
</evidence>
<dbReference type="Proteomes" id="UP000298218">
    <property type="component" value="Unassembled WGS sequence"/>
</dbReference>
<dbReference type="InterPro" id="IPR011008">
    <property type="entry name" value="Dimeric_a/b-barrel"/>
</dbReference>
<dbReference type="Pfam" id="PF07876">
    <property type="entry name" value="Dabb"/>
    <property type="match status" value="1"/>
</dbReference>
<dbReference type="OrthoDB" id="6637496at2"/>
<keyword evidence="2" id="KW-1185">Reference proteome</keyword>
<dbReference type="InterPro" id="IPR013097">
    <property type="entry name" value="Dabb"/>
</dbReference>
<proteinExistence type="predicted"/>